<dbReference type="PANTHER" id="PTHR23517:SF15">
    <property type="entry name" value="PROTON-DEPENDENT OLIGOPEPTIDE FAMILY TRANSPORT PROTEIN"/>
    <property type="match status" value="1"/>
</dbReference>
<feature type="transmembrane region" description="Helical" evidence="7">
    <location>
        <begin position="445"/>
        <end position="465"/>
    </location>
</feature>
<feature type="transmembrane region" description="Helical" evidence="7">
    <location>
        <begin position="471"/>
        <end position="489"/>
    </location>
</feature>
<feature type="transmembrane region" description="Helical" evidence="7">
    <location>
        <begin position="157"/>
        <end position="178"/>
    </location>
</feature>
<keyword evidence="5 7" id="KW-1133">Transmembrane helix</keyword>
<keyword evidence="2" id="KW-0813">Transport</keyword>
<dbReference type="RefSeq" id="WP_358129886.1">
    <property type="nucleotide sequence ID" value="NZ_JBFALK010000002.1"/>
</dbReference>
<dbReference type="Gene3D" id="1.20.1250.20">
    <property type="entry name" value="MFS general substrate transporter like domains"/>
    <property type="match status" value="1"/>
</dbReference>
<dbReference type="InterPro" id="IPR050171">
    <property type="entry name" value="MFS_Transporters"/>
</dbReference>
<feature type="transmembrane region" description="Helical" evidence="7">
    <location>
        <begin position="123"/>
        <end position="145"/>
    </location>
</feature>
<protein>
    <submittedName>
        <fullName evidence="8">Oligopeptide:H+ symporter</fullName>
    </submittedName>
</protein>
<evidence type="ECO:0000256" key="3">
    <source>
        <dbReference type="ARBA" id="ARBA00022475"/>
    </source>
</evidence>
<evidence type="ECO:0000256" key="7">
    <source>
        <dbReference type="SAM" id="Phobius"/>
    </source>
</evidence>
<dbReference type="Proteomes" id="UP001551675">
    <property type="component" value="Unassembled WGS sequence"/>
</dbReference>
<keyword evidence="4 7" id="KW-0812">Transmembrane</keyword>
<evidence type="ECO:0000256" key="5">
    <source>
        <dbReference type="ARBA" id="ARBA00022989"/>
    </source>
</evidence>
<gene>
    <name evidence="8" type="ORF">AB0I59_04300</name>
</gene>
<dbReference type="SUPFAM" id="SSF103473">
    <property type="entry name" value="MFS general substrate transporter"/>
    <property type="match status" value="1"/>
</dbReference>
<feature type="transmembrane region" description="Helical" evidence="7">
    <location>
        <begin position="98"/>
        <end position="117"/>
    </location>
</feature>
<sequence length="506" mass="53109">MATTQTAHPAPVPARTIFGQPRWFATLFLTDMWERFSFYGMQAILFLFAVSPVSEGGLGLSPAEATALFGLYMALLFIAAVPGAWLGDRVLGARRATLFSGMVITAGHVCMALPAGWTVWAGLALIIAGTGLLKPNMSALLSGFYGPGDTERREAAFSVFYMSIQVSALIAPVITGFLGETVDWHLGFGAAAVGMAFGVIQFAAGRRHFGHVGALPINPASRAERARAFRRAGIWAGVAVAAVLADGLAGTLRIEHVLIPVGVLVLAVPVFQFRTLLRHPRLTAAERSRVLGFVRLFLSSAIFWMIFTQSGSVLSLFARESVDRDVLGFVIPASWFQGAHPLFILVMAPLFAYAWVRLGRHADVPAKFALGLGLVGLSYVLMALISLSAGEGGSGGADGGGTVSPLWLLTVFFLQACGELALAPVGISAAGSAAPAFYTSRMMGVWWVSAAVGAAVGGRVGQLAGAVPAHLYYACLGGVALLAGAVLLARRRRLALLLTAADPARV</sequence>
<evidence type="ECO:0000256" key="1">
    <source>
        <dbReference type="ARBA" id="ARBA00004651"/>
    </source>
</evidence>
<feature type="transmembrane region" description="Helical" evidence="7">
    <location>
        <begin position="65"/>
        <end position="86"/>
    </location>
</feature>
<dbReference type="InterPro" id="IPR005279">
    <property type="entry name" value="Dipep/tripep_permease"/>
</dbReference>
<feature type="transmembrane region" description="Helical" evidence="7">
    <location>
        <begin position="36"/>
        <end position="53"/>
    </location>
</feature>
<keyword evidence="3" id="KW-1003">Cell membrane</keyword>
<evidence type="ECO:0000256" key="6">
    <source>
        <dbReference type="ARBA" id="ARBA00023136"/>
    </source>
</evidence>
<accession>A0ABV3G864</accession>
<keyword evidence="6 7" id="KW-0472">Membrane</keyword>
<dbReference type="EMBL" id="JBFALK010000002">
    <property type="protein sequence ID" value="MEV0967833.1"/>
    <property type="molecule type" value="Genomic_DNA"/>
</dbReference>
<feature type="transmembrane region" description="Helical" evidence="7">
    <location>
        <begin position="368"/>
        <end position="387"/>
    </location>
</feature>
<dbReference type="NCBIfam" id="TIGR00924">
    <property type="entry name" value="yjdL_sub1_fam"/>
    <property type="match status" value="1"/>
</dbReference>
<feature type="transmembrane region" description="Helical" evidence="7">
    <location>
        <begin position="338"/>
        <end position="356"/>
    </location>
</feature>
<feature type="transmembrane region" description="Helical" evidence="7">
    <location>
        <begin position="407"/>
        <end position="433"/>
    </location>
</feature>
<dbReference type="InterPro" id="IPR000109">
    <property type="entry name" value="POT_fam"/>
</dbReference>
<dbReference type="InterPro" id="IPR036259">
    <property type="entry name" value="MFS_trans_sf"/>
</dbReference>
<dbReference type="PANTHER" id="PTHR23517">
    <property type="entry name" value="RESISTANCE PROTEIN MDTM, PUTATIVE-RELATED-RELATED"/>
    <property type="match status" value="1"/>
</dbReference>
<feature type="transmembrane region" description="Helical" evidence="7">
    <location>
        <begin position="296"/>
        <end position="318"/>
    </location>
</feature>
<dbReference type="Pfam" id="PF00854">
    <property type="entry name" value="PTR2"/>
    <property type="match status" value="1"/>
</dbReference>
<dbReference type="CDD" id="cd17346">
    <property type="entry name" value="MFS_DtpA_like"/>
    <property type="match status" value="1"/>
</dbReference>
<feature type="transmembrane region" description="Helical" evidence="7">
    <location>
        <begin position="232"/>
        <end position="251"/>
    </location>
</feature>
<name>A0ABV3G864_MICGL</name>
<keyword evidence="9" id="KW-1185">Reference proteome</keyword>
<reference evidence="8 9" key="1">
    <citation type="submission" date="2024-06" db="EMBL/GenBank/DDBJ databases">
        <title>The Natural Products Discovery Center: Release of the First 8490 Sequenced Strains for Exploring Actinobacteria Biosynthetic Diversity.</title>
        <authorList>
            <person name="Kalkreuter E."/>
            <person name="Kautsar S.A."/>
            <person name="Yang D."/>
            <person name="Bader C.D."/>
            <person name="Teijaro C.N."/>
            <person name="Fluegel L."/>
            <person name="Davis C.M."/>
            <person name="Simpson J.R."/>
            <person name="Lauterbach L."/>
            <person name="Steele A.D."/>
            <person name="Gui C."/>
            <person name="Meng S."/>
            <person name="Li G."/>
            <person name="Viehrig K."/>
            <person name="Ye F."/>
            <person name="Su P."/>
            <person name="Kiefer A.F."/>
            <person name="Nichols A."/>
            <person name="Cepeda A.J."/>
            <person name="Yan W."/>
            <person name="Fan B."/>
            <person name="Jiang Y."/>
            <person name="Adhikari A."/>
            <person name="Zheng C.-J."/>
            <person name="Schuster L."/>
            <person name="Cowan T.M."/>
            <person name="Smanski M.J."/>
            <person name="Chevrette M.G."/>
            <person name="De Carvalho L.P.S."/>
            <person name="Shen B."/>
        </authorList>
    </citation>
    <scope>NUCLEOTIDE SEQUENCE [LARGE SCALE GENOMIC DNA]</scope>
    <source>
        <strain evidence="8 9">NPDC050100</strain>
    </source>
</reference>
<comment type="caution">
    <text evidence="8">The sequence shown here is derived from an EMBL/GenBank/DDBJ whole genome shotgun (WGS) entry which is preliminary data.</text>
</comment>
<evidence type="ECO:0000313" key="9">
    <source>
        <dbReference type="Proteomes" id="UP001551675"/>
    </source>
</evidence>
<feature type="transmembrane region" description="Helical" evidence="7">
    <location>
        <begin position="184"/>
        <end position="204"/>
    </location>
</feature>
<comment type="subcellular location">
    <subcellularLocation>
        <location evidence="1">Cell membrane</location>
        <topology evidence="1">Multi-pass membrane protein</topology>
    </subcellularLocation>
</comment>
<evidence type="ECO:0000313" key="8">
    <source>
        <dbReference type="EMBL" id="MEV0967833.1"/>
    </source>
</evidence>
<proteinExistence type="predicted"/>
<feature type="transmembrane region" description="Helical" evidence="7">
    <location>
        <begin position="257"/>
        <end position="276"/>
    </location>
</feature>
<evidence type="ECO:0000256" key="2">
    <source>
        <dbReference type="ARBA" id="ARBA00022448"/>
    </source>
</evidence>
<organism evidence="8 9">
    <name type="scientific">Microtetraspora glauca</name>
    <dbReference type="NCBI Taxonomy" id="1996"/>
    <lineage>
        <taxon>Bacteria</taxon>
        <taxon>Bacillati</taxon>
        <taxon>Actinomycetota</taxon>
        <taxon>Actinomycetes</taxon>
        <taxon>Streptosporangiales</taxon>
        <taxon>Streptosporangiaceae</taxon>
        <taxon>Microtetraspora</taxon>
    </lineage>
</organism>
<evidence type="ECO:0000256" key="4">
    <source>
        <dbReference type="ARBA" id="ARBA00022692"/>
    </source>
</evidence>